<dbReference type="AlphaFoldDB" id="A0A3B0T2G2"/>
<dbReference type="PROSITE" id="PS00819">
    <property type="entry name" value="DPS_2"/>
    <property type="match status" value="1"/>
</dbReference>
<accession>A0A3B0T2G2</accession>
<evidence type="ECO:0000256" key="1">
    <source>
        <dbReference type="ARBA" id="ARBA00009497"/>
    </source>
</evidence>
<dbReference type="CDD" id="cd01043">
    <property type="entry name" value="DPS"/>
    <property type="match status" value="1"/>
</dbReference>
<name>A0A3B0T2G2_9ZZZZ</name>
<sequence length="175" mass="19931">MDLIFDKFILNLKKIVMKLNSIGLSADKSIAISGDLNKLLASFQQYYQNLRGIHWNIKGKRFFDLHVKFEELYTDANMKVDLIAERILTLGGVPQHTFEDYVSNSQVPVGKNVTKDEGAIRLIVDSLKELLIIERDILDSADAANDEGTNSMMSDFISEQEKTVWMMKAWLAEDI</sequence>
<dbReference type="InterPro" id="IPR023188">
    <property type="entry name" value="DPS_DNA-bd_CS"/>
</dbReference>
<dbReference type="PANTHER" id="PTHR42932:SF1">
    <property type="entry name" value="GENERAL STRESS PROTEIN 20U"/>
    <property type="match status" value="1"/>
</dbReference>
<dbReference type="GO" id="GO:0008199">
    <property type="term" value="F:ferric iron binding"/>
    <property type="evidence" value="ECO:0007669"/>
    <property type="project" value="InterPro"/>
</dbReference>
<dbReference type="InterPro" id="IPR002177">
    <property type="entry name" value="DPS_DNA-bd"/>
</dbReference>
<dbReference type="Gene3D" id="1.20.1260.10">
    <property type="match status" value="1"/>
</dbReference>
<dbReference type="SUPFAM" id="SSF47240">
    <property type="entry name" value="Ferritin-like"/>
    <property type="match status" value="1"/>
</dbReference>
<dbReference type="PROSITE" id="PS00818">
    <property type="entry name" value="DPS_1"/>
    <property type="match status" value="1"/>
</dbReference>
<reference evidence="3" key="1">
    <citation type="submission" date="2018-06" db="EMBL/GenBank/DDBJ databases">
        <authorList>
            <person name="Zhirakovskaya E."/>
        </authorList>
    </citation>
    <scope>NUCLEOTIDE SEQUENCE</scope>
</reference>
<dbReference type="GO" id="GO:0016722">
    <property type="term" value="F:oxidoreductase activity, acting on metal ions"/>
    <property type="evidence" value="ECO:0007669"/>
    <property type="project" value="InterPro"/>
</dbReference>
<dbReference type="Pfam" id="PF00210">
    <property type="entry name" value="Ferritin"/>
    <property type="match status" value="1"/>
</dbReference>
<dbReference type="EMBL" id="UOEL01000096">
    <property type="protein sequence ID" value="VAW12921.1"/>
    <property type="molecule type" value="Genomic_DNA"/>
</dbReference>
<gene>
    <name evidence="3" type="ORF">MNBD_BACTEROID03-1443</name>
</gene>
<organism evidence="3">
    <name type="scientific">hydrothermal vent metagenome</name>
    <dbReference type="NCBI Taxonomy" id="652676"/>
    <lineage>
        <taxon>unclassified sequences</taxon>
        <taxon>metagenomes</taxon>
        <taxon>ecological metagenomes</taxon>
    </lineage>
</organism>
<evidence type="ECO:0000313" key="3">
    <source>
        <dbReference type="EMBL" id="VAW12921.1"/>
    </source>
</evidence>
<dbReference type="PRINTS" id="PR01346">
    <property type="entry name" value="HELNAPAPROT"/>
</dbReference>
<protein>
    <submittedName>
        <fullName evidence="3">DNA protection during starvation protein</fullName>
    </submittedName>
</protein>
<feature type="domain" description="Ferritin/DPS" evidence="2">
    <location>
        <begin position="36"/>
        <end position="172"/>
    </location>
</feature>
<dbReference type="InterPro" id="IPR008331">
    <property type="entry name" value="Ferritin_DPS_dom"/>
</dbReference>
<evidence type="ECO:0000259" key="2">
    <source>
        <dbReference type="Pfam" id="PF00210"/>
    </source>
</evidence>
<dbReference type="InterPro" id="IPR009078">
    <property type="entry name" value="Ferritin-like_SF"/>
</dbReference>
<comment type="similarity">
    <text evidence="1">Belongs to the Dps family.</text>
</comment>
<dbReference type="PIRSF" id="PIRSF005900">
    <property type="entry name" value="Dps"/>
    <property type="match status" value="1"/>
</dbReference>
<dbReference type="InterPro" id="IPR012347">
    <property type="entry name" value="Ferritin-like"/>
</dbReference>
<proteinExistence type="inferred from homology"/>
<dbReference type="PANTHER" id="PTHR42932">
    <property type="entry name" value="GENERAL STRESS PROTEIN 20U"/>
    <property type="match status" value="1"/>
</dbReference>